<evidence type="ECO:0000313" key="3">
    <source>
        <dbReference type="Proteomes" id="UP001596383"/>
    </source>
</evidence>
<feature type="transmembrane region" description="Helical" evidence="1">
    <location>
        <begin position="9"/>
        <end position="29"/>
    </location>
</feature>
<dbReference type="Proteomes" id="UP001596383">
    <property type="component" value="Unassembled WGS sequence"/>
</dbReference>
<comment type="caution">
    <text evidence="2">The sequence shown here is derived from an EMBL/GenBank/DDBJ whole genome shotgun (WGS) entry which is preliminary data.</text>
</comment>
<keyword evidence="3" id="KW-1185">Reference proteome</keyword>
<keyword evidence="1" id="KW-0472">Membrane</keyword>
<organism evidence="2 3">
    <name type="scientific">Natrinema soli</name>
    <dbReference type="NCBI Taxonomy" id="1930624"/>
    <lineage>
        <taxon>Archaea</taxon>
        <taxon>Methanobacteriati</taxon>
        <taxon>Methanobacteriota</taxon>
        <taxon>Stenosarchaea group</taxon>
        <taxon>Halobacteria</taxon>
        <taxon>Halobacteriales</taxon>
        <taxon>Natrialbaceae</taxon>
        <taxon>Natrinema</taxon>
    </lineage>
</organism>
<feature type="transmembrane region" description="Helical" evidence="1">
    <location>
        <begin position="41"/>
        <end position="60"/>
    </location>
</feature>
<gene>
    <name evidence="2" type="ORF">ACFQE6_10870</name>
</gene>
<dbReference type="RefSeq" id="WP_273738488.1">
    <property type="nucleotide sequence ID" value="NZ_JAQIVI010000149.1"/>
</dbReference>
<evidence type="ECO:0000313" key="2">
    <source>
        <dbReference type="EMBL" id="MFC6765469.1"/>
    </source>
</evidence>
<name>A0ABD5SKR4_9EURY</name>
<protein>
    <submittedName>
        <fullName evidence="2">Uncharacterized protein</fullName>
    </submittedName>
</protein>
<evidence type="ECO:0000256" key="1">
    <source>
        <dbReference type="SAM" id="Phobius"/>
    </source>
</evidence>
<dbReference type="AlphaFoldDB" id="A0ABD5SKR4"/>
<keyword evidence="1" id="KW-0812">Transmembrane</keyword>
<proteinExistence type="predicted"/>
<dbReference type="EMBL" id="JBHSWV010000149">
    <property type="protein sequence ID" value="MFC6765469.1"/>
    <property type="molecule type" value="Genomic_DNA"/>
</dbReference>
<keyword evidence="1" id="KW-1133">Transmembrane helix</keyword>
<reference evidence="2 3" key="1">
    <citation type="journal article" date="2019" name="Int. J. Syst. Evol. Microbiol.">
        <title>The Global Catalogue of Microorganisms (GCM) 10K type strain sequencing project: providing services to taxonomists for standard genome sequencing and annotation.</title>
        <authorList>
            <consortium name="The Broad Institute Genomics Platform"/>
            <consortium name="The Broad Institute Genome Sequencing Center for Infectious Disease"/>
            <person name="Wu L."/>
            <person name="Ma J."/>
        </authorList>
    </citation>
    <scope>NUCLEOTIDE SEQUENCE [LARGE SCALE GENOMIC DNA]</scope>
    <source>
        <strain evidence="2 3">LMG 29247</strain>
    </source>
</reference>
<sequence>MEFYKPTDWLSTGCVLAAVGALAVIGGNLALGGTHIETTSVITLGVILPILVVFSVAWMFDQ</sequence>
<accession>A0ABD5SKR4</accession>